<dbReference type="PANTHER" id="PTHR43693">
    <property type="entry name" value="PROTEIN PHOSPHATASE CHEZ"/>
    <property type="match status" value="1"/>
</dbReference>
<organism evidence="12 13">
    <name type="scientific">Panacagrimonas perspica</name>
    <dbReference type="NCBI Taxonomy" id="381431"/>
    <lineage>
        <taxon>Bacteria</taxon>
        <taxon>Pseudomonadati</taxon>
        <taxon>Pseudomonadota</taxon>
        <taxon>Gammaproteobacteria</taxon>
        <taxon>Nevskiales</taxon>
        <taxon>Nevskiaceae</taxon>
        <taxon>Panacagrimonas</taxon>
    </lineage>
</organism>
<feature type="site" description="Enhances dephosphorylation of CheY-P" evidence="11">
    <location>
        <position position="179"/>
    </location>
</feature>
<keyword evidence="13" id="KW-1185">Reference proteome</keyword>
<gene>
    <name evidence="12" type="ORF">DFR24_4258</name>
</gene>
<dbReference type="EMBL" id="SOBT01000011">
    <property type="protein sequence ID" value="TDU25813.1"/>
    <property type="molecule type" value="Genomic_DNA"/>
</dbReference>
<keyword evidence="8 10" id="KW-0904">Protein phosphatase</keyword>
<evidence type="ECO:0000256" key="8">
    <source>
        <dbReference type="ARBA" id="ARBA00022912"/>
    </source>
</evidence>
<evidence type="ECO:0000313" key="13">
    <source>
        <dbReference type="Proteomes" id="UP000295341"/>
    </source>
</evidence>
<keyword evidence="5 10" id="KW-0145">Chemotaxis</keyword>
<dbReference type="RefSeq" id="WP_133883400.1">
    <property type="nucleotide sequence ID" value="NZ_MWIN01000013.1"/>
</dbReference>
<dbReference type="Proteomes" id="UP000295341">
    <property type="component" value="Unassembled WGS sequence"/>
</dbReference>
<sequence>MNAPFQTLPARADQLARMRELVSLLEAGDDAGFEARFSSLLQSRDQGLFVSVARLTRDLHDAVRGLSFDEQLSTLAGREIPDACSRLDYVTRVTEEAAHKTLDLVEQCQQLTQDIVLATHDISAACHRAHIYAGSPYSLSGLVVSVDETRDHIVNSAASLRDRLSKLAQAQEYQDLAGQVIKKVTTLVRSVERALIDLLRASGGAVASRPSDAPANHLHGPAVAGVTPLAVSQDDADSLLADLGF</sequence>
<comment type="caution">
    <text evidence="12">The sequence shown here is derived from an EMBL/GenBank/DDBJ whole genome shotgun (WGS) entry which is preliminary data.</text>
</comment>
<comment type="similarity">
    <text evidence="2 10">Belongs to the CheZ family.</text>
</comment>
<evidence type="ECO:0000256" key="7">
    <source>
        <dbReference type="ARBA" id="ARBA00022801"/>
    </source>
</evidence>
<evidence type="ECO:0000256" key="2">
    <source>
        <dbReference type="ARBA" id="ARBA00005908"/>
    </source>
</evidence>
<dbReference type="Pfam" id="PF04344">
    <property type="entry name" value="CheZ"/>
    <property type="match status" value="1"/>
</dbReference>
<comment type="subunit">
    <text evidence="10">Homodimer.</text>
</comment>
<evidence type="ECO:0000256" key="3">
    <source>
        <dbReference type="ARBA" id="ARBA00018484"/>
    </source>
</evidence>
<dbReference type="OrthoDB" id="9773007at2"/>
<dbReference type="GO" id="GO:0006935">
    <property type="term" value="P:chemotaxis"/>
    <property type="evidence" value="ECO:0007669"/>
    <property type="project" value="UniProtKB-KW"/>
</dbReference>
<name>A0A4R7NX40_9GAMM</name>
<comment type="subcellular location">
    <subcellularLocation>
        <location evidence="1 10">Cytoplasm</location>
    </subcellularLocation>
</comment>
<accession>A0A4R7NX40</accession>
<dbReference type="GO" id="GO:0097588">
    <property type="term" value="P:archaeal or bacterial-type flagellum-dependent cell motility"/>
    <property type="evidence" value="ECO:0007669"/>
    <property type="project" value="UniProtKB-KW"/>
</dbReference>
<evidence type="ECO:0000256" key="11">
    <source>
        <dbReference type="PIRSR" id="PIRSR002884-1"/>
    </source>
</evidence>
<evidence type="ECO:0000256" key="10">
    <source>
        <dbReference type="PIRNR" id="PIRNR002884"/>
    </source>
</evidence>
<evidence type="ECO:0000256" key="5">
    <source>
        <dbReference type="ARBA" id="ARBA00022500"/>
    </source>
</evidence>
<dbReference type="InterPro" id="IPR050992">
    <property type="entry name" value="CheZ_family_phosphatases"/>
</dbReference>
<evidence type="ECO:0000256" key="1">
    <source>
        <dbReference type="ARBA" id="ARBA00004496"/>
    </source>
</evidence>
<dbReference type="GO" id="GO:0004721">
    <property type="term" value="F:phosphoprotein phosphatase activity"/>
    <property type="evidence" value="ECO:0007669"/>
    <property type="project" value="UniProtKB-KW"/>
</dbReference>
<dbReference type="Gene3D" id="1.10.287.500">
    <property type="entry name" value="Helix hairpin bin"/>
    <property type="match status" value="1"/>
</dbReference>
<keyword evidence="6 10" id="KW-0283">Flagellar rotation</keyword>
<dbReference type="PIRSF" id="PIRSF002884">
    <property type="entry name" value="CheZ"/>
    <property type="match status" value="1"/>
</dbReference>
<protein>
    <recommendedName>
        <fullName evidence="3 10">Protein phosphatase CheZ</fullName>
        <ecNumber evidence="10">3.1.3.-</ecNumber>
    </recommendedName>
    <alternativeName>
        <fullName evidence="9 10">Chemotaxis protein CheZ</fullName>
    </alternativeName>
</protein>
<evidence type="ECO:0000256" key="4">
    <source>
        <dbReference type="ARBA" id="ARBA00022490"/>
    </source>
</evidence>
<comment type="function">
    <text evidence="10">Plays an important role in bacterial chemotaxis signal transduction pathway by accelerating the dephosphorylation of phosphorylated CheY (CheY-P).</text>
</comment>
<dbReference type="GO" id="GO:0009288">
    <property type="term" value="C:bacterial-type flagellum"/>
    <property type="evidence" value="ECO:0007669"/>
    <property type="project" value="InterPro"/>
</dbReference>
<proteinExistence type="inferred from homology"/>
<evidence type="ECO:0000256" key="6">
    <source>
        <dbReference type="ARBA" id="ARBA00022779"/>
    </source>
</evidence>
<reference evidence="12 13" key="1">
    <citation type="submission" date="2019-03" db="EMBL/GenBank/DDBJ databases">
        <title>Genomic Encyclopedia of Type Strains, Phase IV (KMG-IV): sequencing the most valuable type-strain genomes for metagenomic binning, comparative biology and taxonomic classification.</title>
        <authorList>
            <person name="Goeker M."/>
        </authorList>
    </citation>
    <scope>NUCLEOTIDE SEQUENCE [LARGE SCALE GENOMIC DNA]</scope>
    <source>
        <strain evidence="12 13">DSM 26377</strain>
    </source>
</reference>
<dbReference type="SUPFAM" id="SSF75708">
    <property type="entry name" value="Chemotaxis phosphatase CheZ"/>
    <property type="match status" value="1"/>
</dbReference>
<dbReference type="AlphaFoldDB" id="A0A4R7NX40"/>
<keyword evidence="7 10" id="KW-0378">Hydrolase</keyword>
<evidence type="ECO:0000313" key="12">
    <source>
        <dbReference type="EMBL" id="TDU25813.1"/>
    </source>
</evidence>
<evidence type="ECO:0000256" key="9">
    <source>
        <dbReference type="ARBA" id="ARBA00029599"/>
    </source>
</evidence>
<dbReference type="PANTHER" id="PTHR43693:SF1">
    <property type="entry name" value="PROTEIN PHOSPHATASE CHEZ"/>
    <property type="match status" value="1"/>
</dbReference>
<dbReference type="GO" id="GO:0050920">
    <property type="term" value="P:regulation of chemotaxis"/>
    <property type="evidence" value="ECO:0007669"/>
    <property type="project" value="InterPro"/>
</dbReference>
<dbReference type="InterPro" id="IPR007439">
    <property type="entry name" value="Chemotax_Pase_CheZ"/>
</dbReference>
<dbReference type="GO" id="GO:0005737">
    <property type="term" value="C:cytoplasm"/>
    <property type="evidence" value="ECO:0007669"/>
    <property type="project" value="UniProtKB-SubCell"/>
</dbReference>
<dbReference type="EC" id="3.1.3.-" evidence="10"/>
<keyword evidence="4 10" id="KW-0963">Cytoplasm</keyword>